<name>A0ABR1FNX1_AURAN</name>
<dbReference type="InterPro" id="IPR038770">
    <property type="entry name" value="Na+/solute_symporter_sf"/>
</dbReference>
<evidence type="ECO:0000256" key="1">
    <source>
        <dbReference type="SAM" id="Phobius"/>
    </source>
</evidence>
<keyword evidence="1" id="KW-1133">Transmembrane helix</keyword>
<evidence type="ECO:0000313" key="2">
    <source>
        <dbReference type="EMBL" id="KAK7234514.1"/>
    </source>
</evidence>
<feature type="transmembrane region" description="Helical" evidence="1">
    <location>
        <begin position="270"/>
        <end position="294"/>
    </location>
</feature>
<feature type="transmembrane region" description="Helical" evidence="1">
    <location>
        <begin position="95"/>
        <end position="117"/>
    </location>
</feature>
<feature type="transmembrane region" description="Helical" evidence="1">
    <location>
        <begin position="35"/>
        <end position="54"/>
    </location>
</feature>
<dbReference type="EMBL" id="JBBJCI010000321">
    <property type="protein sequence ID" value="KAK7234514.1"/>
    <property type="molecule type" value="Genomic_DNA"/>
</dbReference>
<sequence>MNRRTAKGSFSDDLASLEAGGDKDMAKGPGFLRKNWMLVGVACAIVAAKVDPSIGAKTGPLHPDVTVKYGAVFLIFFLSGVALKPRQLAGAVANLPLHALIQGFTLGLVPLVVTFIVAPTLRAASFHRWLLQGVVAVSCMPPPVSSAVILTKAAGGNEAAAIFNSAFGSLLGVFVTPIELVLAVESGGSAQSAGAAGEFYETLLRVFRQLFVTVLVPLACGQLARPRLEAWLERAKPPLSEVGQCTLLLIIYTTFCDSFGAAAGKQAQSRAAMAATAVVVVALQGLFMAALFFVTTSTALWQKPFPPGDVICAVFCASHKSLTLGIPVLRIVFPDHPYLPMLSAPLLMYHPIQIVLGGLLVPSIRSWADRVAAAQKLGDAETV</sequence>
<dbReference type="Pfam" id="PF13593">
    <property type="entry name" value="SBF_like"/>
    <property type="match status" value="1"/>
</dbReference>
<dbReference type="Gene3D" id="1.20.1530.20">
    <property type="match status" value="1"/>
</dbReference>
<comment type="caution">
    <text evidence="2">The sequence shown here is derived from an EMBL/GenBank/DDBJ whole genome shotgun (WGS) entry which is preliminary data.</text>
</comment>
<feature type="transmembrane region" description="Helical" evidence="1">
    <location>
        <begin position="129"/>
        <end position="150"/>
    </location>
</feature>
<accession>A0ABR1FNX1</accession>
<dbReference type="Proteomes" id="UP001363151">
    <property type="component" value="Unassembled WGS sequence"/>
</dbReference>
<proteinExistence type="predicted"/>
<protein>
    <submittedName>
        <fullName evidence="2">Solute symporter</fullName>
    </submittedName>
</protein>
<keyword evidence="1" id="KW-0472">Membrane</keyword>
<reference evidence="2 3" key="1">
    <citation type="submission" date="2024-03" db="EMBL/GenBank/DDBJ databases">
        <title>Aureococcus anophagefferens CCMP1851 and Kratosvirus quantuckense: Draft genome of a second virus-susceptible host strain in the model system.</title>
        <authorList>
            <person name="Chase E."/>
            <person name="Truchon A.R."/>
            <person name="Schepens W."/>
            <person name="Wilhelm S.W."/>
        </authorList>
    </citation>
    <scope>NUCLEOTIDE SEQUENCE [LARGE SCALE GENOMIC DNA]</scope>
    <source>
        <strain evidence="2 3">CCMP1851</strain>
    </source>
</reference>
<keyword evidence="3" id="KW-1185">Reference proteome</keyword>
<dbReference type="InterPro" id="IPR016833">
    <property type="entry name" value="Put_Na-Bile_cotransptr"/>
</dbReference>
<dbReference type="PANTHER" id="PTHR18640:SF5">
    <property type="entry name" value="SODIUM_BILE ACID COTRANSPORTER 7"/>
    <property type="match status" value="1"/>
</dbReference>
<dbReference type="PIRSF" id="PIRSF026166">
    <property type="entry name" value="UCP026166"/>
    <property type="match status" value="1"/>
</dbReference>
<evidence type="ECO:0000313" key="3">
    <source>
        <dbReference type="Proteomes" id="UP001363151"/>
    </source>
</evidence>
<feature type="transmembrane region" description="Helical" evidence="1">
    <location>
        <begin position="162"/>
        <end position="183"/>
    </location>
</feature>
<feature type="transmembrane region" description="Helical" evidence="1">
    <location>
        <begin position="66"/>
        <end position="83"/>
    </location>
</feature>
<dbReference type="PANTHER" id="PTHR18640">
    <property type="entry name" value="SOLUTE CARRIER FAMILY 10 MEMBER 7"/>
    <property type="match status" value="1"/>
</dbReference>
<keyword evidence="1" id="KW-0812">Transmembrane</keyword>
<organism evidence="2 3">
    <name type="scientific">Aureococcus anophagefferens</name>
    <name type="common">Harmful bloom alga</name>
    <dbReference type="NCBI Taxonomy" id="44056"/>
    <lineage>
        <taxon>Eukaryota</taxon>
        <taxon>Sar</taxon>
        <taxon>Stramenopiles</taxon>
        <taxon>Ochrophyta</taxon>
        <taxon>Pelagophyceae</taxon>
        <taxon>Pelagomonadales</taxon>
        <taxon>Pelagomonadaceae</taxon>
        <taxon>Aureococcus</taxon>
    </lineage>
</organism>
<feature type="transmembrane region" description="Helical" evidence="1">
    <location>
        <begin position="245"/>
        <end position="264"/>
    </location>
</feature>
<gene>
    <name evidence="2" type="primary">SLC10A7</name>
    <name evidence="2" type="ORF">SO694_00194021</name>
</gene>